<comment type="caution">
    <text evidence="2">The sequence shown here is derived from an EMBL/GenBank/DDBJ whole genome shotgun (WGS) entry which is preliminary data.</text>
</comment>
<feature type="region of interest" description="Disordered" evidence="1">
    <location>
        <begin position="38"/>
        <end position="58"/>
    </location>
</feature>
<dbReference type="Proteomes" id="UP000053405">
    <property type="component" value="Unassembled WGS sequence"/>
</dbReference>
<evidence type="ECO:0000256" key="1">
    <source>
        <dbReference type="SAM" id="MobiDB-lite"/>
    </source>
</evidence>
<keyword evidence="3" id="KW-1185">Reference proteome</keyword>
<sequence>MNALEATVFTDRPADDRITTAAITTVASTMAARAIAGAVPPPDPLRSGPWRAGARASPTGLSSCVLASIPQHFDSAAL</sequence>
<name>L7L9I7_9ACTN</name>
<proteinExistence type="predicted"/>
<gene>
    <name evidence="2" type="ORF">GOHSU_12_01020</name>
</gene>
<accession>L7L9I7</accession>
<evidence type="ECO:0000313" key="2">
    <source>
        <dbReference type="EMBL" id="GAC56712.1"/>
    </source>
</evidence>
<protein>
    <submittedName>
        <fullName evidence="2">Uncharacterized protein</fullName>
    </submittedName>
</protein>
<dbReference type="AlphaFoldDB" id="L7L9I7"/>
<evidence type="ECO:0000313" key="3">
    <source>
        <dbReference type="Proteomes" id="UP000053405"/>
    </source>
</evidence>
<reference evidence="2 3" key="1">
    <citation type="submission" date="2012-12" db="EMBL/GenBank/DDBJ databases">
        <title>Whole genome shotgun sequence of Gordonia hirsuta NBRC 16056.</title>
        <authorList>
            <person name="Isaki-Nakamura S."/>
            <person name="Hosoyama A."/>
            <person name="Tsuchikane K."/>
            <person name="Katsumata H."/>
            <person name="Baba S."/>
            <person name="Yamazaki S."/>
            <person name="Fujita N."/>
        </authorList>
    </citation>
    <scope>NUCLEOTIDE SEQUENCE [LARGE SCALE GENOMIC DNA]</scope>
    <source>
        <strain evidence="2 3">NBRC 16056</strain>
    </source>
</reference>
<organism evidence="2 3">
    <name type="scientific">Gordonia hirsuta DSM 44140 = NBRC 16056</name>
    <dbReference type="NCBI Taxonomy" id="1121927"/>
    <lineage>
        <taxon>Bacteria</taxon>
        <taxon>Bacillati</taxon>
        <taxon>Actinomycetota</taxon>
        <taxon>Actinomycetes</taxon>
        <taxon>Mycobacteriales</taxon>
        <taxon>Gordoniaceae</taxon>
        <taxon>Gordonia</taxon>
    </lineage>
</organism>
<dbReference type="EMBL" id="BANT01000012">
    <property type="protein sequence ID" value="GAC56712.1"/>
    <property type="molecule type" value="Genomic_DNA"/>
</dbReference>